<evidence type="ECO:0000313" key="3">
    <source>
        <dbReference type="Proteomes" id="UP000765509"/>
    </source>
</evidence>
<reference evidence="2" key="1">
    <citation type="submission" date="2021-03" db="EMBL/GenBank/DDBJ databases">
        <title>Draft genome sequence of rust myrtle Austropuccinia psidii MF-1, a brazilian biotype.</title>
        <authorList>
            <person name="Quecine M.C."/>
            <person name="Pachon D.M.R."/>
            <person name="Bonatelli M.L."/>
            <person name="Correr F.H."/>
            <person name="Franceschini L.M."/>
            <person name="Leite T.F."/>
            <person name="Margarido G.R.A."/>
            <person name="Almeida C.A."/>
            <person name="Ferrarezi J.A."/>
            <person name="Labate C.A."/>
        </authorList>
    </citation>
    <scope>NUCLEOTIDE SEQUENCE</scope>
    <source>
        <strain evidence="2">MF-1</strain>
    </source>
</reference>
<name>A0A9Q3K3P7_9BASI</name>
<evidence type="ECO:0008006" key="4">
    <source>
        <dbReference type="Google" id="ProtNLM"/>
    </source>
</evidence>
<dbReference type="Proteomes" id="UP000765509">
    <property type="component" value="Unassembled WGS sequence"/>
</dbReference>
<dbReference type="EMBL" id="AVOT02091990">
    <property type="protein sequence ID" value="MBW0573406.1"/>
    <property type="molecule type" value="Genomic_DNA"/>
</dbReference>
<dbReference type="AlphaFoldDB" id="A0A9Q3K3P7"/>
<sequence length="142" mass="15935">MAHVRWHATVCSSWFLVLFQDPNTSHANPYACPGSRICTCKSLPFYRFLTIQATPSSGKAPDISDNSLRRCRLPTLHTQIFMLVQVPNNLNNSSCRCRLSMLHTQILTPVQVPNNSDNSLCRGSLPTIQKIPYTTKINSMLS</sequence>
<evidence type="ECO:0000313" key="2">
    <source>
        <dbReference type="EMBL" id="MBW0573406.1"/>
    </source>
</evidence>
<accession>A0A9Q3K3P7</accession>
<feature type="chain" id="PRO_5040426517" description="Secreted protein" evidence="1">
    <location>
        <begin position="28"/>
        <end position="142"/>
    </location>
</feature>
<keyword evidence="3" id="KW-1185">Reference proteome</keyword>
<keyword evidence="1" id="KW-0732">Signal</keyword>
<organism evidence="2 3">
    <name type="scientific">Austropuccinia psidii MF-1</name>
    <dbReference type="NCBI Taxonomy" id="1389203"/>
    <lineage>
        <taxon>Eukaryota</taxon>
        <taxon>Fungi</taxon>
        <taxon>Dikarya</taxon>
        <taxon>Basidiomycota</taxon>
        <taxon>Pucciniomycotina</taxon>
        <taxon>Pucciniomycetes</taxon>
        <taxon>Pucciniales</taxon>
        <taxon>Sphaerophragmiaceae</taxon>
        <taxon>Austropuccinia</taxon>
    </lineage>
</organism>
<evidence type="ECO:0000256" key="1">
    <source>
        <dbReference type="SAM" id="SignalP"/>
    </source>
</evidence>
<protein>
    <recommendedName>
        <fullName evidence="4">Secreted protein</fullName>
    </recommendedName>
</protein>
<gene>
    <name evidence="2" type="ORF">O181_113121</name>
</gene>
<proteinExistence type="predicted"/>
<comment type="caution">
    <text evidence="2">The sequence shown here is derived from an EMBL/GenBank/DDBJ whole genome shotgun (WGS) entry which is preliminary data.</text>
</comment>
<feature type="signal peptide" evidence="1">
    <location>
        <begin position="1"/>
        <end position="27"/>
    </location>
</feature>